<evidence type="ECO:0000313" key="3">
    <source>
        <dbReference type="EMBL" id="EDO36260.1"/>
    </source>
</evidence>
<dbReference type="CDD" id="cd12087">
    <property type="entry name" value="TM_EGFR-like"/>
    <property type="match status" value="1"/>
</dbReference>
<evidence type="ECO:0000256" key="2">
    <source>
        <dbReference type="SAM" id="SignalP"/>
    </source>
</evidence>
<name>A7SJ97_NEMVE</name>
<proteinExistence type="predicted"/>
<dbReference type="OMA" id="VFEDRSH"/>
<sequence length="771" mass="86889">MLPSLLAACLLVVFVRGDIYMHNPRGSNNRLDESGRARNNANRMFDSQNNNRGGYNVGSLYYYEGSALSIEWTNQHSCGDPNNHCEMVMQYMCGENVRDGVTTQTVPENPILCQNFDCNTDKRFGMHENYEYYTNCKYRNRNKGLFTADQKLRGNSAKYTRQNPGGTRRGYECPEERDHYPYWHPTPWKDIAVLTNNPERCKLYQSESENIKGRYACEVPEEYISSSRWRNYIIPSTEDECKAFRYPQNSPNGTRATWKQFPSHDLPPPDCRETDWSRDNHLGNGIGGYANTYNWTLPDLNHEQCVLRIRYNISTGEFNGWDAKVNSSLNQPLKPKTPGSLLDVGEKFGLDSQAAAERGYIYKQNPVVSMFPGEAGKIFNLQLAINTNQLGRVFQDRSHTFAVRRRPGNLKGKNIHNVNVRGKRGNIVQVYPAVEYDFTPNTVLMRNGDYVHFQWTGSNTNPNNNDGQGSAGTDRSNVLVLEKQRYPEGREKPETVHGQWGGNYPEHFKKATFLGLERDDLTSLATLNTAQFRGEMSELDDAGTYFDLGPRKVTGTGTYHYMCSRNNNFSNRSQKGRIVIGDSAVYGKKIGVMGGAIEFGEGEGVWFEKNTLGQLVNIQLEKMPSDKGDAMVKDKGGKMGVGDEYASEFLLINPQALRTREKFSVKLGIVRGVTDDIEMYRSADSENLRTWYKVPGASVNEGVVSFQTDKGGVYVARTVTNKAAIAGIVIACVIILVIIGGTVFYFRKHPDKLTQINTSISNVCRSCKSEV</sequence>
<keyword evidence="1" id="KW-0472">Membrane</keyword>
<feature type="transmembrane region" description="Helical" evidence="1">
    <location>
        <begin position="723"/>
        <end position="746"/>
    </location>
</feature>
<keyword evidence="4" id="KW-1185">Reference proteome</keyword>
<keyword evidence="2" id="KW-0732">Signal</keyword>
<feature type="signal peptide" evidence="2">
    <location>
        <begin position="1"/>
        <end position="17"/>
    </location>
</feature>
<accession>A7SJ97</accession>
<dbReference type="PANTHER" id="PTHR35170:SF1">
    <property type="entry name" value="PROTEIN DD3-3"/>
    <property type="match status" value="1"/>
</dbReference>
<evidence type="ECO:0000313" key="4">
    <source>
        <dbReference type="Proteomes" id="UP000001593"/>
    </source>
</evidence>
<dbReference type="EMBL" id="DS469675">
    <property type="protein sequence ID" value="EDO36260.1"/>
    <property type="molecule type" value="Genomic_DNA"/>
</dbReference>
<dbReference type="AlphaFoldDB" id="A7SJ97"/>
<dbReference type="HOGENOM" id="CLU_020767_0_0_1"/>
<evidence type="ECO:0008006" key="5">
    <source>
        <dbReference type="Google" id="ProtNLM"/>
    </source>
</evidence>
<dbReference type="OrthoDB" id="167398at2759"/>
<keyword evidence="1" id="KW-0812">Transmembrane</keyword>
<dbReference type="STRING" id="45351.A7SJ97"/>
<feature type="chain" id="PRO_5002715294" description="Protein DD3-3" evidence="2">
    <location>
        <begin position="18"/>
        <end position="771"/>
    </location>
</feature>
<gene>
    <name evidence="3" type="ORF">NEMVEDRAFT_v1g190366</name>
</gene>
<reference evidence="3 4" key="1">
    <citation type="journal article" date="2007" name="Science">
        <title>Sea anemone genome reveals ancestral eumetazoan gene repertoire and genomic organization.</title>
        <authorList>
            <person name="Putnam N.H."/>
            <person name="Srivastava M."/>
            <person name="Hellsten U."/>
            <person name="Dirks B."/>
            <person name="Chapman J."/>
            <person name="Salamov A."/>
            <person name="Terry A."/>
            <person name="Shapiro H."/>
            <person name="Lindquist E."/>
            <person name="Kapitonov V.V."/>
            <person name="Jurka J."/>
            <person name="Genikhovich G."/>
            <person name="Grigoriev I.V."/>
            <person name="Lucas S.M."/>
            <person name="Steele R.E."/>
            <person name="Finnerty J.R."/>
            <person name="Technau U."/>
            <person name="Martindale M.Q."/>
            <person name="Rokhsar D.S."/>
        </authorList>
    </citation>
    <scope>NUCLEOTIDE SEQUENCE [LARGE SCALE GENOMIC DNA]</scope>
    <source>
        <strain evidence="4">CH2 X CH6</strain>
    </source>
</reference>
<dbReference type="KEGG" id="nve:5507685"/>
<dbReference type="PANTHER" id="PTHR35170">
    <property type="entry name" value="PROTEIN DD3-3"/>
    <property type="match status" value="1"/>
</dbReference>
<dbReference type="Proteomes" id="UP000001593">
    <property type="component" value="Unassembled WGS sequence"/>
</dbReference>
<dbReference type="InParanoid" id="A7SJ97"/>
<protein>
    <recommendedName>
        <fullName evidence="5">Protein DD3-3</fullName>
    </recommendedName>
</protein>
<organism evidence="3 4">
    <name type="scientific">Nematostella vectensis</name>
    <name type="common">Starlet sea anemone</name>
    <dbReference type="NCBI Taxonomy" id="45351"/>
    <lineage>
        <taxon>Eukaryota</taxon>
        <taxon>Metazoa</taxon>
        <taxon>Cnidaria</taxon>
        <taxon>Anthozoa</taxon>
        <taxon>Hexacorallia</taxon>
        <taxon>Actiniaria</taxon>
        <taxon>Edwardsiidae</taxon>
        <taxon>Nematostella</taxon>
    </lineage>
</organism>
<dbReference type="eggNOG" id="ENOG502QRWS">
    <property type="taxonomic scope" value="Eukaryota"/>
</dbReference>
<keyword evidence="1" id="KW-1133">Transmembrane helix</keyword>
<dbReference type="InterPro" id="IPR053320">
    <property type="entry name" value="Protein_DD3-3_O-glyco"/>
</dbReference>
<dbReference type="PhylomeDB" id="A7SJ97"/>
<evidence type="ECO:0000256" key="1">
    <source>
        <dbReference type="SAM" id="Phobius"/>
    </source>
</evidence>